<accession>A0A1I7TLQ0</accession>
<proteinExistence type="predicted"/>
<keyword evidence="1" id="KW-0472">Membrane</keyword>
<reference evidence="3" key="1">
    <citation type="submission" date="2016-11" db="UniProtKB">
        <authorList>
            <consortium name="WormBaseParasite"/>
        </authorList>
    </citation>
    <scope>IDENTIFICATION</scope>
</reference>
<keyword evidence="2" id="KW-1185">Reference proteome</keyword>
<keyword evidence="1" id="KW-0812">Transmembrane</keyword>
<name>A0A1I7TLQ0_9PELO</name>
<evidence type="ECO:0000256" key="1">
    <source>
        <dbReference type="SAM" id="Phobius"/>
    </source>
</evidence>
<keyword evidence="1" id="KW-1133">Transmembrane helix</keyword>
<feature type="transmembrane region" description="Helical" evidence="1">
    <location>
        <begin position="5"/>
        <end position="25"/>
    </location>
</feature>
<sequence length="129" mass="15459">MIAKVVVCFCLVLIIFNLVVLWIVMRDSDDLIDTKVQNNEPLDKSKIPLLAKPLTSTTWQTVVKKRHWIKDGLLQFAIMIDSFFIICKIAYIFIRKFNIRRRIMRQRMIDLERGDDREQLWEFYSSLQH</sequence>
<protein>
    <submittedName>
        <fullName evidence="3">7TM_GPCR_Srx domain-containing protein</fullName>
    </submittedName>
</protein>
<evidence type="ECO:0000313" key="2">
    <source>
        <dbReference type="Proteomes" id="UP000095282"/>
    </source>
</evidence>
<dbReference type="Proteomes" id="UP000095282">
    <property type="component" value="Unplaced"/>
</dbReference>
<evidence type="ECO:0000313" key="3">
    <source>
        <dbReference type="WBParaSite" id="Csp11.Scaffold628.g7163.t1"/>
    </source>
</evidence>
<dbReference type="WBParaSite" id="Csp11.Scaffold628.g7163.t1">
    <property type="protein sequence ID" value="Csp11.Scaffold628.g7163.t1"/>
    <property type="gene ID" value="Csp11.Scaffold628.g7163"/>
</dbReference>
<organism evidence="2 3">
    <name type="scientific">Caenorhabditis tropicalis</name>
    <dbReference type="NCBI Taxonomy" id="1561998"/>
    <lineage>
        <taxon>Eukaryota</taxon>
        <taxon>Metazoa</taxon>
        <taxon>Ecdysozoa</taxon>
        <taxon>Nematoda</taxon>
        <taxon>Chromadorea</taxon>
        <taxon>Rhabditida</taxon>
        <taxon>Rhabditina</taxon>
        <taxon>Rhabditomorpha</taxon>
        <taxon>Rhabditoidea</taxon>
        <taxon>Rhabditidae</taxon>
        <taxon>Peloderinae</taxon>
        <taxon>Caenorhabditis</taxon>
    </lineage>
</organism>
<feature type="transmembrane region" description="Helical" evidence="1">
    <location>
        <begin position="73"/>
        <end position="94"/>
    </location>
</feature>
<dbReference type="AlphaFoldDB" id="A0A1I7TLQ0"/>